<dbReference type="Gene3D" id="3.90.1720.10">
    <property type="entry name" value="endopeptidase domain like (from Nostoc punctiforme)"/>
    <property type="match status" value="1"/>
</dbReference>
<evidence type="ECO:0000256" key="4">
    <source>
        <dbReference type="ARBA" id="ARBA00022801"/>
    </source>
</evidence>
<dbReference type="EMBL" id="SCLX01000044">
    <property type="protein sequence ID" value="RXF57310.1"/>
    <property type="molecule type" value="Genomic_DNA"/>
</dbReference>
<comment type="caution">
    <text evidence="8">The sequence shown here is derived from an EMBL/GenBank/DDBJ whole genome shotgun (WGS) entry which is preliminary data.</text>
</comment>
<keyword evidence="5" id="KW-0788">Thiol protease</keyword>
<name>A0A4Q0LNM6_9LACO</name>
<comment type="similarity">
    <text evidence="1">Belongs to the peptidase C40 family.</text>
</comment>
<dbReference type="Pfam" id="PF00877">
    <property type="entry name" value="NLPC_P60"/>
    <property type="match status" value="1"/>
</dbReference>
<evidence type="ECO:0000256" key="2">
    <source>
        <dbReference type="ARBA" id="ARBA00022612"/>
    </source>
</evidence>
<evidence type="ECO:0000256" key="3">
    <source>
        <dbReference type="ARBA" id="ARBA00022670"/>
    </source>
</evidence>
<dbReference type="Pfam" id="PF10145">
    <property type="entry name" value="PhageMin_Tail"/>
    <property type="match status" value="1"/>
</dbReference>
<accession>A0A4Q0LNM6</accession>
<feature type="region of interest" description="Disordered" evidence="7">
    <location>
        <begin position="1546"/>
        <end position="1584"/>
    </location>
</feature>
<dbReference type="PANTHER" id="PTHR37813:SF1">
    <property type="entry name" value="FELS-2 PROPHAGE PROTEIN"/>
    <property type="match status" value="1"/>
</dbReference>
<reference evidence="8 9" key="1">
    <citation type="submission" date="2019-01" db="EMBL/GenBank/DDBJ databases">
        <title>The genome sequence of Lactobacillus crispatus L49.</title>
        <authorList>
            <person name="Zhong J."/>
            <person name="Zhang J."/>
        </authorList>
    </citation>
    <scope>NUCLEOTIDE SEQUENCE [LARGE SCALE GENOMIC DNA]</scope>
    <source>
        <strain evidence="8 9">L49</strain>
    </source>
</reference>
<proteinExistence type="inferred from homology"/>
<organism evidence="8 9">
    <name type="scientific">Lactobacillus crispatus</name>
    <dbReference type="NCBI Taxonomy" id="47770"/>
    <lineage>
        <taxon>Bacteria</taxon>
        <taxon>Bacillati</taxon>
        <taxon>Bacillota</taxon>
        <taxon>Bacilli</taxon>
        <taxon>Lactobacillales</taxon>
        <taxon>Lactobacillaceae</taxon>
        <taxon>Lactobacillus</taxon>
    </lineage>
</organism>
<feature type="compositionally biased region" description="Basic residues" evidence="7">
    <location>
        <begin position="1369"/>
        <end position="1387"/>
    </location>
</feature>
<evidence type="ECO:0000313" key="9">
    <source>
        <dbReference type="Proteomes" id="UP000289808"/>
    </source>
</evidence>
<feature type="compositionally biased region" description="Low complexity" evidence="7">
    <location>
        <begin position="1441"/>
        <end position="1453"/>
    </location>
</feature>
<gene>
    <name evidence="8" type="ORF">ERD32_07735</name>
</gene>
<dbReference type="InterPro" id="IPR038765">
    <property type="entry name" value="Papain-like_cys_pep_sf"/>
</dbReference>
<feature type="compositionally biased region" description="Low complexity" evidence="7">
    <location>
        <begin position="1560"/>
        <end position="1580"/>
    </location>
</feature>
<dbReference type="NCBIfam" id="TIGR01760">
    <property type="entry name" value="tape_meas_TP901"/>
    <property type="match status" value="1"/>
</dbReference>
<evidence type="ECO:0000313" key="8">
    <source>
        <dbReference type="EMBL" id="RXF57310.1"/>
    </source>
</evidence>
<keyword evidence="2" id="KW-1188">Viral release from host cell</keyword>
<evidence type="ECO:0000256" key="5">
    <source>
        <dbReference type="ARBA" id="ARBA00022807"/>
    </source>
</evidence>
<keyword evidence="3" id="KW-0645">Protease</keyword>
<evidence type="ECO:0000256" key="6">
    <source>
        <dbReference type="SAM" id="Coils"/>
    </source>
</evidence>
<dbReference type="InterPro" id="IPR000064">
    <property type="entry name" value="NLP_P60_dom"/>
</dbReference>
<dbReference type="GO" id="GO:0006508">
    <property type="term" value="P:proteolysis"/>
    <property type="evidence" value="ECO:0007669"/>
    <property type="project" value="UniProtKB-KW"/>
</dbReference>
<feature type="region of interest" description="Disordered" evidence="7">
    <location>
        <begin position="1363"/>
        <end position="1387"/>
    </location>
</feature>
<dbReference type="PANTHER" id="PTHR37813">
    <property type="entry name" value="FELS-2 PROPHAGE PROTEIN"/>
    <property type="match status" value="1"/>
</dbReference>
<dbReference type="Proteomes" id="UP000289808">
    <property type="component" value="Unassembled WGS sequence"/>
</dbReference>
<protein>
    <submittedName>
        <fullName evidence="8">Phage tail tape measure protein</fullName>
    </submittedName>
</protein>
<dbReference type="InterPro" id="IPR041219">
    <property type="entry name" value="Phage_lysozyme2"/>
</dbReference>
<keyword evidence="4" id="KW-0378">Hydrolase</keyword>
<dbReference type="InterPro" id="IPR010090">
    <property type="entry name" value="Phage_tape_meas"/>
</dbReference>
<dbReference type="Gene3D" id="1.10.530.10">
    <property type="match status" value="1"/>
</dbReference>
<dbReference type="Pfam" id="PF18013">
    <property type="entry name" value="Phage_lysozyme2"/>
    <property type="match status" value="1"/>
</dbReference>
<dbReference type="PROSITE" id="PS51935">
    <property type="entry name" value="NLPC_P60"/>
    <property type="match status" value="1"/>
</dbReference>
<feature type="compositionally biased region" description="Basic residues" evidence="7">
    <location>
        <begin position="1425"/>
        <end position="1440"/>
    </location>
</feature>
<evidence type="ECO:0000256" key="7">
    <source>
        <dbReference type="SAM" id="MobiDB-lite"/>
    </source>
</evidence>
<dbReference type="SUPFAM" id="SSF54001">
    <property type="entry name" value="Cysteine proteinases"/>
    <property type="match status" value="1"/>
</dbReference>
<evidence type="ECO:0000256" key="1">
    <source>
        <dbReference type="ARBA" id="ARBA00007074"/>
    </source>
</evidence>
<feature type="coiled-coil region" evidence="6">
    <location>
        <begin position="57"/>
        <end position="91"/>
    </location>
</feature>
<feature type="region of interest" description="Disordered" evidence="7">
    <location>
        <begin position="1422"/>
        <end position="1465"/>
    </location>
</feature>
<keyword evidence="6" id="KW-0175">Coiled coil</keyword>
<sequence length="2346" mass="254241">MRWKGGKMRIQNVMATSIKIDTVSATQSLRSMNTALKASTNAWKAEEVQAKSVGNYLKASQARYEGLGRSIDQAKEKIKLIQERQKALDLTTEDGRNSYNRYAKQLGITVKQLSSMTAQQERAKSAMQYQTSGLASLQSRYRSLNEVNSSYVKRLEAEGKKYEAAKTRLTSYKSAVENLTKQQKIQESELSRIASESGKASSAYHAQEVKVNQTATSISKLNSKVKSAQSEVNKLNPNGFNKIANGAKHVTNAADKMKSSLKNTWEHVKSGATAAAAGIGAVGAAAISGAKKAGNLEQSYKEITNLAVTGGEKQKEAIKNVSEMQRQGRAMSIQYGKSQQDIADSYEELVKRGYTTKQALGAMRTELQASVASGDDFKDVVAVSSTTLESFGMRAKTTAQMTYNTKRAVNELAYAADMTSTGFKDLGYGMSYVGSSAHQAGFGLSQTAAAMGILSNNGLEASKAGTGLNEVINRLSTATGNLLKGDKKNALAKLGIKPKEITTSTGKLKDLSTVFGVLNKHMQGMSKVQKINIMKSLFGMTGEQAGLILTKYNKQLGTLSKQTLKAGKDGDYVAKLAKKNSETAKMQMARLKMTGEAFSMTLGAKMLPAINRAGDSLVIFLTKTKDGKKLTQDFANGVGAVANGLVDLIKWATTHKTEVKWIFGGLLTGYSVVKGAQFLQFLNKTRLAMSELGVLSKSKTAIKGVGTAFKFTAKLAKAGGKGILTAGKAFGKSFIQSAKGAGSAIKSVGSILGKGAKRVGSDLVDSGKFLGKQLVKGFKGSVKLGKSIGSSLVNGAKSLVTKSVSLGKKIGSAISKGAKSTFKFSESLFEKGNSAGKLTGLLQSAHSAGGFKNLTTAGKVGTGLAGAGVAVDTATSIVKAIKDKVGSRKQYEDVGTSAGKGIGGAIGLWFGGPAGAAVGATIGAKVGKWGGDAVKSFTNGWKSKKPPKNFWSLENLGWSTKDTFSKIGKWGQGVGQKFGQGLNKGKSFAKKNAKELALTAVSPMLGIPALLYKNNPKFRKWANGVGKSVKKGFNSVKKNVGNFNKSVSKNVGNFTKSVGKKYRQFTSSASKTFKKHWDQIYKHSSKGTKQIMRSTEKFGKNYVKINKKYGDETRKNFGSFSKRLKKNHGDLFKTIGQTTKTQLNIEKKRWSASWKNIRSFTGGVWKGLTKNAGDMYKSLNSKTHGGLGKVLTKFKAFGKSVGDFWNNLWKGVRDTFDRTIKGLKDAAGNVGKFFTGKLKVGNIHLADGTDWKKKYGYPAIVNDGSDSPETNNREGLIDTDGTLKIFPNVRNLKWWMLPGQHVVNAHDLATMFGSGVHLASGTLDFDLLKNYKIGDVKTPNLLSKLVKINSQSLKLKLKTYAEDKERHEKTKRRREKKDRKAKRTTRTRKGMEYLDSSFFTGGKSTGKIVSVSKSWLKKYLESKLPKRSRKRTRTTRHKSSSSRSSSRSRNTTTTRRERTSVSASVSGLSSVRSLAAAIKAVSGSHTAKITVSASSAKSVKSLKAALSKVKSKRIKVSISGTKSVKSLLSALKGVGKKSTLKGISSASSRLRTLSKRTKSTKSSIKGLSSANSKASKTNKTLASRLSKTSSKVKSLYKSAKKNKFGKEIKSQAQTAVKSLKGKGNFAQTFERMTKKFDKDLKIMSKNSRKEFKSMWSSIEKTSKSGENATHKSLNSFSSKYRRGWKSLESGVSTTFNHFWTTMRKTAGKGLNKVIDVLNSGIGKIDTVIGNFGGNKNAVHKVGGVHYATGTGYLGSQRRPITGPTLAILNDGFDSPETGNREGVYDKTTGELSVVNGRNVPLVLDQRHEVFNASEMRDLGVTRHFASGTGWLKKLYEEAKKFWKQPIKTAEANFGKVTGLSGAVNTLTKGMMKVATSQSTKWWSQLWKMVQDKVNDDDLGPASGLLKAVEKLGRGTSYSQARRYGPNSYDCSGLVSKAMNEYYHKNWGPLTVAGLWPHAHKISRSEARPGDPIFWLPNYHVGVYAGGDKYWSAFSPSAHPQVGMHSIAGSVPGVKPTFARFNGTNTSGNDSSNKDVKVKANNALQKFIKPQVGKGFWQIIQKIHDKYGDKGVLLNGFAIGEGAPARAKALAKALKRLDPRATRNGIAAILGNWFFESGGLNPGISNSAGAIGLGQWLDRGPALRAYARRHGKSWKDPATQLNFAMYGDSANTSIFKRILEGHGSISSLAAAFSREWERGGYDSQHVQGANTVRKILGYANGGIVTNPQIAVVGEGNGPETIVPWDITKRARAYRLIDRTLKHFKQQDAPTSQGEDSKLLLEILKVMTSIEKKLDSEITETRRLGEQPINVSGDFNVDGRKFARYLRTYLREFDRQTVVRGRYNLSDR</sequence>
<dbReference type="GO" id="GO:0008234">
    <property type="term" value="F:cysteine-type peptidase activity"/>
    <property type="evidence" value="ECO:0007669"/>
    <property type="project" value="UniProtKB-KW"/>
</dbReference>